<reference evidence="1 2" key="1">
    <citation type="submission" date="2023-11" db="EMBL/GenBank/DDBJ databases">
        <title>Peredibacter starrii A3.12.</title>
        <authorList>
            <person name="Mitchell R.J."/>
        </authorList>
    </citation>
    <scope>NUCLEOTIDE SEQUENCE [LARGE SCALE GENOMIC DNA]</scope>
    <source>
        <strain evidence="1 2">A3.12</strain>
    </source>
</reference>
<organism evidence="1 2">
    <name type="scientific">Peredibacter starrii</name>
    <dbReference type="NCBI Taxonomy" id="28202"/>
    <lineage>
        <taxon>Bacteria</taxon>
        <taxon>Pseudomonadati</taxon>
        <taxon>Bdellovibrionota</taxon>
        <taxon>Bacteriovoracia</taxon>
        <taxon>Bacteriovoracales</taxon>
        <taxon>Bacteriovoracaceae</taxon>
        <taxon>Peredibacter</taxon>
    </lineage>
</organism>
<protein>
    <submittedName>
        <fullName evidence="1">Uncharacterized protein</fullName>
    </submittedName>
</protein>
<dbReference type="Proteomes" id="UP001324634">
    <property type="component" value="Chromosome"/>
</dbReference>
<accession>A0AAX4HM89</accession>
<dbReference type="AlphaFoldDB" id="A0AAX4HM89"/>
<name>A0AAX4HM89_9BACT</name>
<evidence type="ECO:0000313" key="1">
    <source>
        <dbReference type="EMBL" id="WPU64378.1"/>
    </source>
</evidence>
<proteinExistence type="predicted"/>
<gene>
    <name evidence="1" type="ORF">SOO65_16920</name>
</gene>
<dbReference type="RefSeq" id="WP_321393079.1">
    <property type="nucleotide sequence ID" value="NZ_CP139487.1"/>
</dbReference>
<sequence>MKIRSNGVIKLAFNGKSRNTSLYTYNLQKETQEQLLQKLREKIVDFFSFYSEFNNKTPIKNFEAYSADFMCTNGCKLDMMSTKVSVVGVVYPGPVVKAMLQEEGKKFGIDIEVNFN</sequence>
<dbReference type="KEGG" id="psti:SOO65_16920"/>
<dbReference type="EMBL" id="CP139487">
    <property type="protein sequence ID" value="WPU64378.1"/>
    <property type="molecule type" value="Genomic_DNA"/>
</dbReference>
<evidence type="ECO:0000313" key="2">
    <source>
        <dbReference type="Proteomes" id="UP001324634"/>
    </source>
</evidence>
<keyword evidence="2" id="KW-1185">Reference proteome</keyword>